<dbReference type="InterPro" id="IPR042264">
    <property type="entry name" value="DPH1/DPH2_2"/>
</dbReference>
<dbReference type="Gene3D" id="3.40.50.11860">
    <property type="entry name" value="Diphthamide synthesis DPH1/DPH2 domain 3"/>
    <property type="match status" value="1"/>
</dbReference>
<comment type="function">
    <text evidence="10">Catalyzes the first step of diphthamide biosynthesis, i.e. the transfer of the 3-amino-3-carboxypropyl group from S-adenosyl-L-methionine (SAM) to the C2 position of the imidazole ring of the target histidine residue in translation elongation factor 2 (EF-2).</text>
</comment>
<dbReference type="EMBL" id="DTBQ01000024">
    <property type="protein sequence ID" value="HGM46274.1"/>
    <property type="molecule type" value="Genomic_DNA"/>
</dbReference>
<comment type="cofactor">
    <cofactor evidence="1 10">
        <name>[4Fe-4S] cluster</name>
        <dbReference type="ChEBI" id="CHEBI:49883"/>
    </cofactor>
</comment>
<evidence type="ECO:0000256" key="10">
    <source>
        <dbReference type="PIRNR" id="PIRNR004967"/>
    </source>
</evidence>
<dbReference type="EC" id="2.5.1.108" evidence="3 10"/>
<dbReference type="PIRSF" id="PIRSF004967">
    <property type="entry name" value="DPH1"/>
    <property type="match status" value="1"/>
</dbReference>
<organism evidence="11">
    <name type="scientific">Thermofilum pendens</name>
    <dbReference type="NCBI Taxonomy" id="2269"/>
    <lineage>
        <taxon>Archaea</taxon>
        <taxon>Thermoproteota</taxon>
        <taxon>Thermoprotei</taxon>
        <taxon>Thermofilales</taxon>
        <taxon>Thermofilaceae</taxon>
        <taxon>Thermofilum</taxon>
    </lineage>
</organism>
<dbReference type="PANTHER" id="PTHR10762">
    <property type="entry name" value="DIPHTHAMIDE BIOSYNTHESIS PROTEIN"/>
    <property type="match status" value="1"/>
</dbReference>
<dbReference type="NCBIfam" id="TIGR03682">
    <property type="entry name" value="arCOG04112"/>
    <property type="match status" value="1"/>
</dbReference>
<dbReference type="Pfam" id="PF01866">
    <property type="entry name" value="Diphthamide_syn"/>
    <property type="match status" value="1"/>
</dbReference>
<evidence type="ECO:0000256" key="8">
    <source>
        <dbReference type="ARBA" id="ARBA00023014"/>
    </source>
</evidence>
<sequence length="337" mass="36172">MLRAGSFTVNEELAASWARGKRLRKLLVEAPDGIKHVAVELARRLSEAGFDVIVSGRHAWGGCDVGVREALSLGAEGVIHLGHHGHVGPRVTEIPVLFLPVLSEADPMPAFRRAVLEALSSGYRRIAIGVTVQHMHFLGDLEREARELGADPVTGSLDGFRGLVVGCMYSSLSGGEASVVVAGGVFHGLGAALWTGKPVWVADPFTGEAKRVDVKTAVARRLEAISRAIDARSFAVVVSSKPGQMRLRVAELVVEALRKRGREAWLVSLDEVTNEALVNLGAAEAYVNTACPRLAVDDPELFPGPVVNPCELKYVLLGKLDGYSPRDVFFFDARDLA</sequence>
<dbReference type="PANTHER" id="PTHR10762:SF1">
    <property type="entry name" value="2-(3-AMINO-3-CARBOXYPROPYL)HISTIDINE SYNTHASE SUBUNIT 1"/>
    <property type="match status" value="1"/>
</dbReference>
<evidence type="ECO:0000256" key="3">
    <source>
        <dbReference type="ARBA" id="ARBA00012221"/>
    </source>
</evidence>
<gene>
    <name evidence="11" type="primary">dph2</name>
    <name evidence="11" type="ORF">ENU21_00790</name>
</gene>
<keyword evidence="6 10" id="KW-0479">Metal-binding</keyword>
<protein>
    <recommendedName>
        <fullName evidence="3 10">2-(3-amino-3-carboxypropyl)histidine synthase</fullName>
        <ecNumber evidence="3 10">2.5.1.108</ecNumber>
    </recommendedName>
</protein>
<keyword evidence="7 10" id="KW-0408">Iron</keyword>
<evidence type="ECO:0000256" key="7">
    <source>
        <dbReference type="ARBA" id="ARBA00023004"/>
    </source>
</evidence>
<dbReference type="Gene3D" id="3.40.50.11850">
    <property type="entry name" value="Diphthamide synthesis DPH1/DPH2 domain 2"/>
    <property type="match status" value="1"/>
</dbReference>
<dbReference type="NCBIfam" id="TIGR00322">
    <property type="entry name" value="diphth2_R"/>
    <property type="match status" value="1"/>
</dbReference>
<dbReference type="InterPro" id="IPR042263">
    <property type="entry name" value="DPH1/DPH2_1"/>
</dbReference>
<dbReference type="InterPro" id="IPR016435">
    <property type="entry name" value="DPH1/DPH2"/>
</dbReference>
<keyword evidence="10" id="KW-0004">4Fe-4S</keyword>
<dbReference type="InterPro" id="IPR022428">
    <property type="entry name" value="Dph2_arc"/>
</dbReference>
<accession>A0A7C4D1H9</accession>
<dbReference type="InterPro" id="IPR042265">
    <property type="entry name" value="DPH1/DPH2_3"/>
</dbReference>
<dbReference type="Gene3D" id="3.40.50.11840">
    <property type="entry name" value="Diphthamide synthesis DPH1/DPH2 domain 1"/>
    <property type="match status" value="1"/>
</dbReference>
<evidence type="ECO:0000256" key="9">
    <source>
        <dbReference type="ARBA" id="ARBA00048403"/>
    </source>
</evidence>
<evidence type="ECO:0000313" key="11">
    <source>
        <dbReference type="EMBL" id="HGM46274.1"/>
    </source>
</evidence>
<evidence type="ECO:0000256" key="1">
    <source>
        <dbReference type="ARBA" id="ARBA00001966"/>
    </source>
</evidence>
<proteinExistence type="inferred from homology"/>
<keyword evidence="8 10" id="KW-0411">Iron-sulfur</keyword>
<dbReference type="GO" id="GO:0051539">
    <property type="term" value="F:4 iron, 4 sulfur cluster binding"/>
    <property type="evidence" value="ECO:0007669"/>
    <property type="project" value="UniProtKB-UniRule"/>
</dbReference>
<name>A0A7C4D1H9_THEPE</name>
<dbReference type="UniPathway" id="UPA00559"/>
<comment type="pathway">
    <text evidence="2 10">Protein modification; peptidyl-diphthamide biosynthesis.</text>
</comment>
<evidence type="ECO:0000256" key="5">
    <source>
        <dbReference type="ARBA" id="ARBA00022691"/>
    </source>
</evidence>
<comment type="catalytic activity">
    <reaction evidence="9 10">
        <text>L-histidyl-[translation elongation factor 2] + S-adenosyl-L-methionine = 2-[(3S)-amino-3-carboxypropyl]-L-histidyl-[translation elongation factor 2] + S-methyl-5'-thioadenosine + H(+)</text>
        <dbReference type="Rhea" id="RHEA:36783"/>
        <dbReference type="Rhea" id="RHEA-COMP:9748"/>
        <dbReference type="Rhea" id="RHEA-COMP:9749"/>
        <dbReference type="ChEBI" id="CHEBI:15378"/>
        <dbReference type="ChEBI" id="CHEBI:17509"/>
        <dbReference type="ChEBI" id="CHEBI:29979"/>
        <dbReference type="ChEBI" id="CHEBI:59789"/>
        <dbReference type="ChEBI" id="CHEBI:73995"/>
        <dbReference type="EC" id="2.5.1.108"/>
    </reaction>
</comment>
<dbReference type="GO" id="GO:0090560">
    <property type="term" value="F:2-(3-amino-3-carboxypropyl)histidine synthase activity"/>
    <property type="evidence" value="ECO:0007669"/>
    <property type="project" value="UniProtKB-UniRule"/>
</dbReference>
<reference evidence="11" key="1">
    <citation type="journal article" date="2020" name="mSystems">
        <title>Genome- and Community-Level Interaction Insights into Carbon Utilization and Element Cycling Functions of Hydrothermarchaeota in Hydrothermal Sediment.</title>
        <authorList>
            <person name="Zhou Z."/>
            <person name="Liu Y."/>
            <person name="Xu W."/>
            <person name="Pan J."/>
            <person name="Luo Z.H."/>
            <person name="Li M."/>
        </authorList>
    </citation>
    <scope>NUCLEOTIDE SEQUENCE</scope>
    <source>
        <strain evidence="11">SpSt-649</strain>
    </source>
</reference>
<dbReference type="SFLD" id="SFLDS00032">
    <property type="entry name" value="Radical_SAM_3-amino-3-carboxyp"/>
    <property type="match status" value="1"/>
</dbReference>
<evidence type="ECO:0000256" key="4">
    <source>
        <dbReference type="ARBA" id="ARBA00022679"/>
    </source>
</evidence>
<dbReference type="AlphaFoldDB" id="A0A7C4D1H9"/>
<comment type="caution">
    <text evidence="11">The sequence shown here is derived from an EMBL/GenBank/DDBJ whole genome shotgun (WGS) entry which is preliminary data.</text>
</comment>
<keyword evidence="4 10" id="KW-0808">Transferase</keyword>
<dbReference type="GO" id="GO:0046872">
    <property type="term" value="F:metal ion binding"/>
    <property type="evidence" value="ECO:0007669"/>
    <property type="project" value="UniProtKB-KW"/>
</dbReference>
<evidence type="ECO:0000256" key="2">
    <source>
        <dbReference type="ARBA" id="ARBA00005156"/>
    </source>
</evidence>
<keyword evidence="5 10" id="KW-0949">S-adenosyl-L-methionine</keyword>
<dbReference type="InterPro" id="IPR035435">
    <property type="entry name" value="DPH1/DPH2_euk_archaea"/>
</dbReference>
<dbReference type="GO" id="GO:0017183">
    <property type="term" value="P:protein histidyl modification to diphthamide"/>
    <property type="evidence" value="ECO:0007669"/>
    <property type="project" value="UniProtKB-UniRule"/>
</dbReference>
<comment type="similarity">
    <text evidence="10">Belongs to the DPH1/DPH2 family.</text>
</comment>
<evidence type="ECO:0000256" key="6">
    <source>
        <dbReference type="ARBA" id="ARBA00022723"/>
    </source>
</evidence>